<organism evidence="3 4">
    <name type="scientific">Arachis hypogaea</name>
    <name type="common">Peanut</name>
    <dbReference type="NCBI Taxonomy" id="3818"/>
    <lineage>
        <taxon>Eukaryota</taxon>
        <taxon>Viridiplantae</taxon>
        <taxon>Streptophyta</taxon>
        <taxon>Embryophyta</taxon>
        <taxon>Tracheophyta</taxon>
        <taxon>Spermatophyta</taxon>
        <taxon>Magnoliopsida</taxon>
        <taxon>eudicotyledons</taxon>
        <taxon>Gunneridae</taxon>
        <taxon>Pentapetalae</taxon>
        <taxon>rosids</taxon>
        <taxon>fabids</taxon>
        <taxon>Fabales</taxon>
        <taxon>Fabaceae</taxon>
        <taxon>Papilionoideae</taxon>
        <taxon>50 kb inversion clade</taxon>
        <taxon>dalbergioids sensu lato</taxon>
        <taxon>Dalbergieae</taxon>
        <taxon>Pterocarpus clade</taxon>
        <taxon>Arachis</taxon>
    </lineage>
</organism>
<dbReference type="OrthoDB" id="1733498at2759"/>
<dbReference type="EMBL" id="SDMP01000018">
    <property type="protein sequence ID" value="RYQ96413.1"/>
    <property type="molecule type" value="Genomic_DNA"/>
</dbReference>
<proteinExistence type="predicted"/>
<dbReference type="InterPro" id="IPR004330">
    <property type="entry name" value="FAR1_DNA_bnd_dom"/>
</dbReference>
<evidence type="ECO:0000313" key="4">
    <source>
        <dbReference type="Proteomes" id="UP000289738"/>
    </source>
</evidence>
<dbReference type="STRING" id="3818.A0A444Y3C0"/>
<dbReference type="InterPro" id="IPR018289">
    <property type="entry name" value="MULE_transposase_dom"/>
</dbReference>
<keyword evidence="4" id="KW-1185">Reference proteome</keyword>
<dbReference type="PANTHER" id="PTHR47718">
    <property type="entry name" value="OS01G0519700 PROTEIN"/>
    <property type="match status" value="1"/>
</dbReference>
<dbReference type="Pfam" id="PF03101">
    <property type="entry name" value="FAR1"/>
    <property type="match status" value="1"/>
</dbReference>
<evidence type="ECO:0000313" key="3">
    <source>
        <dbReference type="EMBL" id="RYQ96413.1"/>
    </source>
</evidence>
<sequence length="483" mass="55999">MGSVHKNSTKSSVEFDDLSFEYSGSSEENDISISQKKGTIDEAMKMVDPGDGFGEVEKKLTELTKDDIWGIEHDSVEQCVQFYKNYAKVHDFVARCDEKGYDFNDNLNMRQMVCNREGTRRKKYLEMENRKRDHRPITRVMCQARIRFHYDMKLRKWKVTAFEETHNHDLILPKYIQFVPAYRVTTEADKAHANSLHDYGVRTCHIMGFMLKQKGGPGKIGFTKKDLYNHFDKSKRAKVKDGDAYAALSYLISKADEDPLLQGKFTLKDNKLENLVWADGASIIDYQCFSDVLAFDTTYQKNKYNKPLVVFSGTNHHGQTCIFGCGLLADEKHETYVLVLKIFLEIMGNKHPIAVVTDGNLAMRGAIREVMPNATHRLCAWHLHRNTCEAIKNSEFLHGLKHLMYRNFFPDEFEDKGHRLVSKFKLSENEWVKKTYEIKRMWAFAYLNNTFFGRIRTTSQCEGIHSLIKHYIGKKMLSFGFDA</sequence>
<name>A0A444Y3C0_ARAHY</name>
<evidence type="ECO:0000259" key="1">
    <source>
        <dbReference type="Pfam" id="PF03101"/>
    </source>
</evidence>
<reference evidence="3 4" key="1">
    <citation type="submission" date="2019-01" db="EMBL/GenBank/DDBJ databases">
        <title>Sequencing of cultivated peanut Arachis hypogaea provides insights into genome evolution and oil improvement.</title>
        <authorList>
            <person name="Chen X."/>
        </authorList>
    </citation>
    <scope>NUCLEOTIDE SEQUENCE [LARGE SCALE GENOMIC DNA]</scope>
    <source>
        <strain evidence="4">cv. Fuhuasheng</strain>
        <tissue evidence="3">Leaves</tissue>
    </source>
</reference>
<comment type="caution">
    <text evidence="3">The sequence shown here is derived from an EMBL/GenBank/DDBJ whole genome shotgun (WGS) entry which is preliminary data.</text>
</comment>
<feature type="domain" description="FAR1" evidence="1">
    <location>
        <begin position="81"/>
        <end position="170"/>
    </location>
</feature>
<dbReference type="Pfam" id="PF10551">
    <property type="entry name" value="MULE"/>
    <property type="match status" value="1"/>
</dbReference>
<dbReference type="AlphaFoldDB" id="A0A444Y3C0"/>
<accession>A0A444Y3C0</accession>
<protein>
    <submittedName>
        <fullName evidence="3">Uncharacterized protein</fullName>
    </submittedName>
</protein>
<feature type="domain" description="MULE transposase" evidence="2">
    <location>
        <begin position="292"/>
        <end position="386"/>
    </location>
</feature>
<dbReference type="PANTHER" id="PTHR47718:SF15">
    <property type="entry name" value="PROTEIN FAR1-RELATED SEQUENCE 5-LIKE"/>
    <property type="match status" value="1"/>
</dbReference>
<gene>
    <name evidence="3" type="ORF">Ahy_B08g092163</name>
</gene>
<dbReference type="Proteomes" id="UP000289738">
    <property type="component" value="Chromosome B08"/>
</dbReference>
<evidence type="ECO:0000259" key="2">
    <source>
        <dbReference type="Pfam" id="PF10551"/>
    </source>
</evidence>